<dbReference type="KEGG" id="dpx:DAPPUDRAFT_248604"/>
<accession>E9GUH5</accession>
<proteinExistence type="predicted"/>
<reference evidence="2 3" key="1">
    <citation type="journal article" date="2011" name="Science">
        <title>The ecoresponsive genome of Daphnia pulex.</title>
        <authorList>
            <person name="Colbourne J.K."/>
            <person name="Pfrender M.E."/>
            <person name="Gilbert D."/>
            <person name="Thomas W.K."/>
            <person name="Tucker A."/>
            <person name="Oakley T.H."/>
            <person name="Tokishita S."/>
            <person name="Aerts A."/>
            <person name="Arnold G.J."/>
            <person name="Basu M.K."/>
            <person name="Bauer D.J."/>
            <person name="Caceres C.E."/>
            <person name="Carmel L."/>
            <person name="Casola C."/>
            <person name="Choi J.H."/>
            <person name="Detter J.C."/>
            <person name="Dong Q."/>
            <person name="Dusheyko S."/>
            <person name="Eads B.D."/>
            <person name="Frohlich T."/>
            <person name="Geiler-Samerotte K.A."/>
            <person name="Gerlach D."/>
            <person name="Hatcher P."/>
            <person name="Jogdeo S."/>
            <person name="Krijgsveld J."/>
            <person name="Kriventseva E.V."/>
            <person name="Kultz D."/>
            <person name="Laforsch C."/>
            <person name="Lindquist E."/>
            <person name="Lopez J."/>
            <person name="Manak J.R."/>
            <person name="Muller J."/>
            <person name="Pangilinan J."/>
            <person name="Patwardhan R.P."/>
            <person name="Pitluck S."/>
            <person name="Pritham E.J."/>
            <person name="Rechtsteiner A."/>
            <person name="Rho M."/>
            <person name="Rogozin I.B."/>
            <person name="Sakarya O."/>
            <person name="Salamov A."/>
            <person name="Schaack S."/>
            <person name="Shapiro H."/>
            <person name="Shiga Y."/>
            <person name="Skalitzky C."/>
            <person name="Smith Z."/>
            <person name="Souvorov A."/>
            <person name="Sung W."/>
            <person name="Tang Z."/>
            <person name="Tsuchiya D."/>
            <person name="Tu H."/>
            <person name="Vos H."/>
            <person name="Wang M."/>
            <person name="Wolf Y.I."/>
            <person name="Yamagata H."/>
            <person name="Yamada T."/>
            <person name="Ye Y."/>
            <person name="Shaw J.R."/>
            <person name="Andrews J."/>
            <person name="Crease T.J."/>
            <person name="Tang H."/>
            <person name="Lucas S.M."/>
            <person name="Robertson H.M."/>
            <person name="Bork P."/>
            <person name="Koonin E.V."/>
            <person name="Zdobnov E.M."/>
            <person name="Grigoriev I.V."/>
            <person name="Lynch M."/>
            <person name="Boore J.L."/>
        </authorList>
    </citation>
    <scope>NUCLEOTIDE SEQUENCE [LARGE SCALE GENOMIC DNA]</scope>
</reference>
<evidence type="ECO:0000313" key="2">
    <source>
        <dbReference type="EMBL" id="EFX76832.1"/>
    </source>
</evidence>
<protein>
    <submittedName>
        <fullName evidence="2">Uncharacterized protein</fullName>
    </submittedName>
</protein>
<keyword evidence="3" id="KW-1185">Reference proteome</keyword>
<name>E9GUH5_DAPPU</name>
<keyword evidence="1" id="KW-0175">Coiled coil</keyword>
<dbReference type="AlphaFoldDB" id="E9GUH5"/>
<sequence length="161" mass="18482">MDLIDCISLLDSWIHSKKVIVFRWTSEDYNKTPYDFTDYSIPENCDGNDVSKIALERDKAIMENIDKTGTRLSSKENMELHSKIQKLENDVDKLAKECTEYEDKKADVEEELEKLKREQPIALIEKMKEHVLDLGHILKNSTALQACLPACLSTLSCVVVF</sequence>
<feature type="coiled-coil region" evidence="1">
    <location>
        <begin position="77"/>
        <end position="125"/>
    </location>
</feature>
<organism evidence="2 3">
    <name type="scientific">Daphnia pulex</name>
    <name type="common">Water flea</name>
    <dbReference type="NCBI Taxonomy" id="6669"/>
    <lineage>
        <taxon>Eukaryota</taxon>
        <taxon>Metazoa</taxon>
        <taxon>Ecdysozoa</taxon>
        <taxon>Arthropoda</taxon>
        <taxon>Crustacea</taxon>
        <taxon>Branchiopoda</taxon>
        <taxon>Diplostraca</taxon>
        <taxon>Cladocera</taxon>
        <taxon>Anomopoda</taxon>
        <taxon>Daphniidae</taxon>
        <taxon>Daphnia</taxon>
    </lineage>
</organism>
<gene>
    <name evidence="2" type="ORF">DAPPUDRAFT_248604</name>
</gene>
<dbReference type="OrthoDB" id="10614641at2759"/>
<dbReference type="EMBL" id="GL732566">
    <property type="protein sequence ID" value="EFX76832.1"/>
    <property type="molecule type" value="Genomic_DNA"/>
</dbReference>
<evidence type="ECO:0000256" key="1">
    <source>
        <dbReference type="SAM" id="Coils"/>
    </source>
</evidence>
<evidence type="ECO:0000313" key="3">
    <source>
        <dbReference type="Proteomes" id="UP000000305"/>
    </source>
</evidence>
<dbReference type="HOGENOM" id="CLU_1645448_0_0_1"/>
<dbReference type="InParanoid" id="E9GUH5"/>
<dbReference type="Proteomes" id="UP000000305">
    <property type="component" value="Unassembled WGS sequence"/>
</dbReference>